<protein>
    <submittedName>
        <fullName evidence="2">Uncharacterized protein</fullName>
    </submittedName>
</protein>
<feature type="region of interest" description="Disordered" evidence="1">
    <location>
        <begin position="82"/>
        <end position="104"/>
    </location>
</feature>
<dbReference type="Pfam" id="PF10824">
    <property type="entry name" value="T7SS_ESX_EspC"/>
    <property type="match status" value="1"/>
</dbReference>
<evidence type="ECO:0000256" key="1">
    <source>
        <dbReference type="SAM" id="MobiDB-lite"/>
    </source>
</evidence>
<dbReference type="Proteomes" id="UP000466396">
    <property type="component" value="Chromosome"/>
</dbReference>
<dbReference type="OrthoDB" id="4735631at2"/>
<proteinExistence type="predicted"/>
<sequence>MPILTVTPDYLDALAAKQDQAAGTAGSAAAAAVHLKTQVWVTHGVACGASNVGFSNAEAARRNAGQAMKQASTSLAAKLRSAATGYTSTDEQTTTVIDQQVRSS</sequence>
<accession>A0A1X1XQN0</accession>
<dbReference type="InterPro" id="IPR036689">
    <property type="entry name" value="ESAT-6-like_sf"/>
</dbReference>
<dbReference type="STRING" id="169765.AWC15_07710"/>
<dbReference type="KEGG" id="mlj:MLAC_41510"/>
<dbReference type="EMBL" id="AP022581">
    <property type="protein sequence ID" value="BBX98857.1"/>
    <property type="molecule type" value="Genomic_DNA"/>
</dbReference>
<dbReference type="GO" id="GO:0009306">
    <property type="term" value="P:protein secretion"/>
    <property type="evidence" value="ECO:0007669"/>
    <property type="project" value="InterPro"/>
</dbReference>
<dbReference type="SUPFAM" id="SSF140453">
    <property type="entry name" value="EsxAB dimer-like"/>
    <property type="match status" value="1"/>
</dbReference>
<evidence type="ECO:0000313" key="3">
    <source>
        <dbReference type="Proteomes" id="UP000466396"/>
    </source>
</evidence>
<reference evidence="2 3" key="1">
    <citation type="journal article" date="2019" name="Emerg. Microbes Infect.">
        <title>Comprehensive subspecies identification of 175 nontuberculous mycobacteria species based on 7547 genomic profiles.</title>
        <authorList>
            <person name="Matsumoto Y."/>
            <person name="Kinjo T."/>
            <person name="Motooka D."/>
            <person name="Nabeya D."/>
            <person name="Jung N."/>
            <person name="Uechi K."/>
            <person name="Horii T."/>
            <person name="Iida T."/>
            <person name="Fujita J."/>
            <person name="Nakamura S."/>
        </authorList>
    </citation>
    <scope>NUCLEOTIDE SEQUENCE [LARGE SCALE GENOMIC DNA]</scope>
    <source>
        <strain evidence="2 3">JCM 15657</strain>
    </source>
</reference>
<name>A0A1X1XQN0_9MYCO</name>
<dbReference type="InterPro" id="IPR022536">
    <property type="entry name" value="EspC"/>
</dbReference>
<keyword evidence="3" id="KW-1185">Reference proteome</keyword>
<organism evidence="2 3">
    <name type="scientific">Mycobacterium lacus</name>
    <dbReference type="NCBI Taxonomy" id="169765"/>
    <lineage>
        <taxon>Bacteria</taxon>
        <taxon>Bacillati</taxon>
        <taxon>Actinomycetota</taxon>
        <taxon>Actinomycetes</taxon>
        <taxon>Mycobacteriales</taxon>
        <taxon>Mycobacteriaceae</taxon>
        <taxon>Mycobacterium</taxon>
    </lineage>
</organism>
<dbReference type="AlphaFoldDB" id="A0A1X1XQN0"/>
<dbReference type="RefSeq" id="WP_085162546.1">
    <property type="nucleotide sequence ID" value="NZ_AP022581.1"/>
</dbReference>
<feature type="compositionally biased region" description="Polar residues" evidence="1">
    <location>
        <begin position="84"/>
        <end position="104"/>
    </location>
</feature>
<evidence type="ECO:0000313" key="2">
    <source>
        <dbReference type="EMBL" id="BBX98857.1"/>
    </source>
</evidence>
<gene>
    <name evidence="2" type="ORF">MLAC_41510</name>
</gene>